<dbReference type="PANTHER" id="PTHR21047:SF2">
    <property type="entry name" value="THYMIDINE DIPHOSPHO-4-KETO-RHAMNOSE 3,5-EPIMERASE"/>
    <property type="match status" value="1"/>
</dbReference>
<dbReference type="RefSeq" id="WP_189052721.1">
    <property type="nucleotide sequence ID" value="NZ_BMMK01000001.1"/>
</dbReference>
<dbReference type="GO" id="GO:0005829">
    <property type="term" value="C:cytosol"/>
    <property type="evidence" value="ECO:0007669"/>
    <property type="project" value="TreeGrafter"/>
</dbReference>
<dbReference type="InterPro" id="IPR014710">
    <property type="entry name" value="RmlC-like_jellyroll"/>
</dbReference>
<accession>A0A8J3FTA1</accession>
<dbReference type="GO" id="GO:0000271">
    <property type="term" value="P:polysaccharide biosynthetic process"/>
    <property type="evidence" value="ECO:0007669"/>
    <property type="project" value="TreeGrafter"/>
</dbReference>
<dbReference type="GO" id="GO:0008830">
    <property type="term" value="F:dTDP-4-dehydrorhamnose 3,5-epimerase activity"/>
    <property type="evidence" value="ECO:0007669"/>
    <property type="project" value="InterPro"/>
</dbReference>
<feature type="active site" description="Proton donor" evidence="2">
    <location>
        <position position="132"/>
    </location>
</feature>
<reference evidence="4" key="2">
    <citation type="submission" date="2020-09" db="EMBL/GenBank/DDBJ databases">
        <authorList>
            <person name="Sun Q."/>
            <person name="Zhou Y."/>
        </authorList>
    </citation>
    <scope>NUCLEOTIDE SEQUENCE</scope>
    <source>
        <strain evidence="4">CGMCC 4.5737</strain>
    </source>
</reference>
<dbReference type="Proteomes" id="UP000637578">
    <property type="component" value="Unassembled WGS sequence"/>
</dbReference>
<dbReference type="Pfam" id="PF00908">
    <property type="entry name" value="dTDP_sugar_isom"/>
    <property type="match status" value="1"/>
</dbReference>
<gene>
    <name evidence="4" type="primary">rfbC</name>
    <name evidence="4" type="ORF">GCM10012275_00110</name>
</gene>
<dbReference type="AlphaFoldDB" id="A0A8J3FTA1"/>
<dbReference type="SUPFAM" id="SSF51182">
    <property type="entry name" value="RmlC-like cupins"/>
    <property type="match status" value="1"/>
</dbReference>
<sequence length="202" mass="22357">MEVRALSISGAYEFAPPTFPDDRGEFTAPYQGPVFVEAVGHPLRLAQSNVSVSRRGVIRGVHFADVPPGQAKYIYCPRGALLDVVVDIRVGSPTFGRWESVRLDSREYRAMYLAEGLGHVFIALEDDTVASYLCSEGYNPGREHGINPLDPELGLPWPQDLEPVLSDKDRDAPSLAEAVESGLLPRYEDCLAYYEKLRDETA</sequence>
<proteinExistence type="inferred from homology"/>
<evidence type="ECO:0000313" key="4">
    <source>
        <dbReference type="EMBL" id="GGM32697.1"/>
    </source>
</evidence>
<dbReference type="EMBL" id="BMMK01000001">
    <property type="protein sequence ID" value="GGM32697.1"/>
    <property type="molecule type" value="Genomic_DNA"/>
</dbReference>
<dbReference type="Gene3D" id="2.60.120.10">
    <property type="entry name" value="Jelly Rolls"/>
    <property type="match status" value="1"/>
</dbReference>
<reference evidence="4" key="1">
    <citation type="journal article" date="2014" name="Int. J. Syst. Evol. Microbiol.">
        <title>Complete genome sequence of Corynebacterium casei LMG S-19264T (=DSM 44701T), isolated from a smear-ripened cheese.</title>
        <authorList>
            <consortium name="US DOE Joint Genome Institute (JGI-PGF)"/>
            <person name="Walter F."/>
            <person name="Albersmeier A."/>
            <person name="Kalinowski J."/>
            <person name="Ruckert C."/>
        </authorList>
    </citation>
    <scope>NUCLEOTIDE SEQUENCE</scope>
    <source>
        <strain evidence="4">CGMCC 4.5737</strain>
    </source>
</reference>
<evidence type="ECO:0000256" key="3">
    <source>
        <dbReference type="PIRSR" id="PIRSR600888-3"/>
    </source>
</evidence>
<evidence type="ECO:0000256" key="2">
    <source>
        <dbReference type="PIRSR" id="PIRSR600888-1"/>
    </source>
</evidence>
<dbReference type="InterPro" id="IPR000888">
    <property type="entry name" value="RmlC-like"/>
</dbReference>
<dbReference type="PANTHER" id="PTHR21047">
    <property type="entry name" value="DTDP-6-DEOXY-D-GLUCOSE-3,5 EPIMERASE"/>
    <property type="match status" value="1"/>
</dbReference>
<evidence type="ECO:0000256" key="1">
    <source>
        <dbReference type="ARBA" id="ARBA00010154"/>
    </source>
</evidence>
<dbReference type="GO" id="GO:0019305">
    <property type="term" value="P:dTDP-rhamnose biosynthetic process"/>
    <property type="evidence" value="ECO:0007669"/>
    <property type="project" value="TreeGrafter"/>
</dbReference>
<dbReference type="InterPro" id="IPR011051">
    <property type="entry name" value="RmlC_Cupin_sf"/>
</dbReference>
<evidence type="ECO:0000313" key="5">
    <source>
        <dbReference type="Proteomes" id="UP000637578"/>
    </source>
</evidence>
<organism evidence="4 5">
    <name type="scientific">Longimycelium tulufanense</name>
    <dbReference type="NCBI Taxonomy" id="907463"/>
    <lineage>
        <taxon>Bacteria</taxon>
        <taxon>Bacillati</taxon>
        <taxon>Actinomycetota</taxon>
        <taxon>Actinomycetes</taxon>
        <taxon>Pseudonocardiales</taxon>
        <taxon>Pseudonocardiaceae</taxon>
        <taxon>Longimycelium</taxon>
    </lineage>
</organism>
<feature type="active site" description="Proton acceptor" evidence="2">
    <location>
        <position position="62"/>
    </location>
</feature>
<keyword evidence="5" id="KW-1185">Reference proteome</keyword>
<comment type="similarity">
    <text evidence="1">Belongs to the dTDP-4-dehydrorhamnose 3,5-epimerase family.</text>
</comment>
<dbReference type="CDD" id="cd00438">
    <property type="entry name" value="cupin_RmlC"/>
    <property type="match status" value="1"/>
</dbReference>
<comment type="caution">
    <text evidence="4">The sequence shown here is derived from an EMBL/GenBank/DDBJ whole genome shotgun (WGS) entry which is preliminary data.</text>
</comment>
<name>A0A8J3FTA1_9PSEU</name>
<feature type="site" description="Participates in a stacking interaction with the thymidine ring of dTDP-4-oxo-6-deoxyglucose" evidence="3">
    <location>
        <position position="138"/>
    </location>
</feature>
<protein>
    <submittedName>
        <fullName evidence="4">dTDP-4-dehydrorhamnose 3,5-epimerase</fullName>
    </submittedName>
</protein>